<dbReference type="GO" id="GO:0016593">
    <property type="term" value="C:Cdc73/Paf1 complex"/>
    <property type="evidence" value="ECO:0007669"/>
    <property type="project" value="InterPro"/>
</dbReference>
<dbReference type="PANTHER" id="PTHR23188">
    <property type="entry name" value="RNA POLYMERASE II-ASSOCIATED FACTOR 1 HOMOLOG"/>
    <property type="match status" value="1"/>
</dbReference>
<gene>
    <name evidence="5" type="ORF">LUZ63_009999</name>
</gene>
<evidence type="ECO:0000256" key="1">
    <source>
        <dbReference type="ARBA" id="ARBA00004123"/>
    </source>
</evidence>
<keyword evidence="6" id="KW-1185">Reference proteome</keyword>
<proteinExistence type="inferred from homology"/>
<organism evidence="5 6">
    <name type="scientific">Rhynchospora breviuscula</name>
    <dbReference type="NCBI Taxonomy" id="2022672"/>
    <lineage>
        <taxon>Eukaryota</taxon>
        <taxon>Viridiplantae</taxon>
        <taxon>Streptophyta</taxon>
        <taxon>Embryophyta</taxon>
        <taxon>Tracheophyta</taxon>
        <taxon>Spermatophyta</taxon>
        <taxon>Magnoliopsida</taxon>
        <taxon>Liliopsida</taxon>
        <taxon>Poales</taxon>
        <taxon>Cyperaceae</taxon>
        <taxon>Cyperoideae</taxon>
        <taxon>Rhynchosporeae</taxon>
        <taxon>Rhynchospora</taxon>
    </lineage>
</organism>
<evidence type="ECO:0000313" key="6">
    <source>
        <dbReference type="Proteomes" id="UP001151287"/>
    </source>
</evidence>
<dbReference type="AlphaFoldDB" id="A0A9Q0CG44"/>
<comment type="caution">
    <text evidence="5">The sequence shown here is derived from an EMBL/GenBank/DDBJ whole genome shotgun (WGS) entry which is preliminary data.</text>
</comment>
<dbReference type="Pfam" id="PF03985">
    <property type="entry name" value="Paf1"/>
    <property type="match status" value="1"/>
</dbReference>
<dbReference type="GO" id="GO:0003682">
    <property type="term" value="F:chromatin binding"/>
    <property type="evidence" value="ECO:0007669"/>
    <property type="project" value="TreeGrafter"/>
</dbReference>
<name>A0A9Q0CG44_9POAL</name>
<keyword evidence="3" id="KW-0539">Nucleus</keyword>
<dbReference type="PANTHER" id="PTHR23188:SF12">
    <property type="entry name" value="RNA POLYMERASE II-ASSOCIATED FACTOR 1 HOMOLOG"/>
    <property type="match status" value="1"/>
</dbReference>
<comment type="similarity">
    <text evidence="2">Belongs to the PAF1 family.</text>
</comment>
<feature type="compositionally biased region" description="Basic and acidic residues" evidence="4">
    <location>
        <begin position="157"/>
        <end position="183"/>
    </location>
</feature>
<comment type="subcellular location">
    <subcellularLocation>
        <location evidence="1">Nucleus</location>
    </subcellularLocation>
</comment>
<dbReference type="EMBL" id="JAMQYH010000003">
    <property type="protein sequence ID" value="KAJ1693301.1"/>
    <property type="molecule type" value="Genomic_DNA"/>
</dbReference>
<feature type="compositionally biased region" description="Basic and acidic residues" evidence="4">
    <location>
        <begin position="572"/>
        <end position="581"/>
    </location>
</feature>
<reference evidence="5" key="1">
    <citation type="journal article" date="2022" name="Cell">
        <title>Repeat-based holocentromeres influence genome architecture and karyotype evolution.</title>
        <authorList>
            <person name="Hofstatter P.G."/>
            <person name="Thangavel G."/>
            <person name="Lux T."/>
            <person name="Neumann P."/>
            <person name="Vondrak T."/>
            <person name="Novak P."/>
            <person name="Zhang M."/>
            <person name="Costa L."/>
            <person name="Castellani M."/>
            <person name="Scott A."/>
            <person name="Toegelov H."/>
            <person name="Fuchs J."/>
            <person name="Mata-Sucre Y."/>
            <person name="Dias Y."/>
            <person name="Vanzela A.L.L."/>
            <person name="Huettel B."/>
            <person name="Almeida C.C.S."/>
            <person name="Simkova H."/>
            <person name="Souza G."/>
            <person name="Pedrosa-Harand A."/>
            <person name="Macas J."/>
            <person name="Mayer K.F.X."/>
            <person name="Houben A."/>
            <person name="Marques A."/>
        </authorList>
    </citation>
    <scope>NUCLEOTIDE SEQUENCE</scope>
    <source>
        <strain evidence="5">RhyBre1mFocal</strain>
    </source>
</reference>
<feature type="compositionally biased region" description="Polar residues" evidence="4">
    <location>
        <begin position="187"/>
        <end position="204"/>
    </location>
</feature>
<evidence type="ECO:0000256" key="4">
    <source>
        <dbReference type="SAM" id="MobiDB-lite"/>
    </source>
</evidence>
<dbReference type="GO" id="GO:0006368">
    <property type="term" value="P:transcription elongation by RNA polymerase II"/>
    <property type="evidence" value="ECO:0007669"/>
    <property type="project" value="InterPro"/>
</dbReference>
<evidence type="ECO:0000256" key="2">
    <source>
        <dbReference type="ARBA" id="ARBA00007560"/>
    </source>
</evidence>
<protein>
    <submittedName>
        <fullName evidence="5">Uncharacterized protein</fullName>
    </submittedName>
</protein>
<dbReference type="OrthoDB" id="10260285at2759"/>
<feature type="region of interest" description="Disordered" evidence="4">
    <location>
        <begin position="1"/>
        <end position="232"/>
    </location>
</feature>
<feature type="compositionally biased region" description="Pro residues" evidence="4">
    <location>
        <begin position="77"/>
        <end position="125"/>
    </location>
</feature>
<evidence type="ECO:0000256" key="3">
    <source>
        <dbReference type="ARBA" id="ARBA00023242"/>
    </source>
</evidence>
<feature type="region of interest" description="Disordered" evidence="4">
    <location>
        <begin position="568"/>
        <end position="632"/>
    </location>
</feature>
<dbReference type="InterPro" id="IPR007133">
    <property type="entry name" value="RNA_pol_II-assoc_Paf1"/>
</dbReference>
<dbReference type="PRINTS" id="PR01217">
    <property type="entry name" value="PRICHEXTENSN"/>
</dbReference>
<dbReference type="GO" id="GO:0000993">
    <property type="term" value="F:RNA polymerase II complex binding"/>
    <property type="evidence" value="ECO:0007669"/>
    <property type="project" value="TreeGrafter"/>
</dbReference>
<feature type="compositionally biased region" description="Pro residues" evidence="4">
    <location>
        <begin position="9"/>
        <end position="23"/>
    </location>
</feature>
<sequence>MASYRPYQAAPPQPSGQQPPPVNPMLSFSGAPPQNFAPFQFNSGMNPNMYGFPSQAMYGYPPSQFIANQNPSLPSEAAPPPPPLPPPGPLPLPPPPPPPGPPPSDEGPPPPPPPPSGPPPPPPPSTSETIKQEKHPVPPKHSKPAPAPPPTGGGHKGRVETDEERRARKLREQEKHKQEEKRRLALRQSQATVLQKTSQQKSGTVTGGPSKHDHGRAQGHGHGHGHGLVAGGSRMAGASQLIGVENRLKKQTTFMGKIKFRNELPDPTAQLKVLTLNTDKDRYTKYIITSLEKNWKATLIPPPDLGIPLDLIDLEAYIPPAACPPVAKEDGELLRDNEVVTPVKPEGIRRKERPTDKGVAWLVKTQYISSLSTESAKKSITEKQAKEMREKKEGNKSFLDNLNNREKQIRAIEESFEAAKLPPVHQTKRGMEAEWVLPLFPYFERSDDQFVMVNFDGDPTADSEQYSKLDQSTRDELESLAIMKSFVANGADPSKPDKFLAYMAPSPDELLKDPTDYEDEETSYSWIREYHWDVRGDDADDPNTYLVTFDDKAARYLPLPTKLALQKKRAKEGRSGDDIEHFPVPSKITVRRNAKRQRMEAGGSSSKHEKTNFKRARTLTDADQFSGDEISY</sequence>
<evidence type="ECO:0000313" key="5">
    <source>
        <dbReference type="EMBL" id="KAJ1693301.1"/>
    </source>
</evidence>
<dbReference type="SUPFAM" id="SSF101447">
    <property type="entry name" value="Formin homology 2 domain (FH2 domain)"/>
    <property type="match status" value="1"/>
</dbReference>
<accession>A0A9Q0CG44</accession>
<dbReference type="Proteomes" id="UP001151287">
    <property type="component" value="Unassembled WGS sequence"/>
</dbReference>